<protein>
    <recommendedName>
        <fullName evidence="5">BolA protein</fullName>
    </recommendedName>
</protein>
<comment type="similarity">
    <text evidence="1">Belongs to the BolA/IbaG family.</text>
</comment>
<name>A0A9W9UUV8_9EURO</name>
<dbReference type="InterPro" id="IPR002634">
    <property type="entry name" value="BolA"/>
</dbReference>
<dbReference type="OrthoDB" id="411584at2759"/>
<organism evidence="3 4">
    <name type="scientific">Penicillium concentricum</name>
    <dbReference type="NCBI Taxonomy" id="293559"/>
    <lineage>
        <taxon>Eukaryota</taxon>
        <taxon>Fungi</taxon>
        <taxon>Dikarya</taxon>
        <taxon>Ascomycota</taxon>
        <taxon>Pezizomycotina</taxon>
        <taxon>Eurotiomycetes</taxon>
        <taxon>Eurotiomycetidae</taxon>
        <taxon>Eurotiales</taxon>
        <taxon>Aspergillaceae</taxon>
        <taxon>Penicillium</taxon>
    </lineage>
</organism>
<evidence type="ECO:0000256" key="2">
    <source>
        <dbReference type="SAM" id="MobiDB-lite"/>
    </source>
</evidence>
<feature type="non-terminal residue" evidence="3">
    <location>
        <position position="1"/>
    </location>
</feature>
<dbReference type="GeneID" id="81467131"/>
<comment type="caution">
    <text evidence="3">The sequence shown here is derived from an EMBL/GenBank/DDBJ whole genome shotgun (WGS) entry which is preliminary data.</text>
</comment>
<accession>A0A9W9UUV8</accession>
<evidence type="ECO:0000313" key="3">
    <source>
        <dbReference type="EMBL" id="KAJ5355616.1"/>
    </source>
</evidence>
<dbReference type="Proteomes" id="UP001147752">
    <property type="component" value="Unassembled WGS sequence"/>
</dbReference>
<dbReference type="PANTHER" id="PTHR46230">
    <property type="match status" value="1"/>
</dbReference>
<gene>
    <name evidence="3" type="ORF">N7517_010225</name>
</gene>
<dbReference type="SUPFAM" id="SSF82657">
    <property type="entry name" value="BolA-like"/>
    <property type="match status" value="1"/>
</dbReference>
<dbReference type="Gene3D" id="3.30.300.90">
    <property type="entry name" value="BolA-like"/>
    <property type="match status" value="1"/>
</dbReference>
<keyword evidence="4" id="KW-1185">Reference proteome</keyword>
<evidence type="ECO:0000313" key="4">
    <source>
        <dbReference type="Proteomes" id="UP001147752"/>
    </source>
</evidence>
<dbReference type="AlphaFoldDB" id="A0A9W9UUV8"/>
<dbReference type="EMBL" id="JAPZBT010000006">
    <property type="protein sequence ID" value="KAJ5355616.1"/>
    <property type="molecule type" value="Genomic_DNA"/>
</dbReference>
<dbReference type="GO" id="GO:0044572">
    <property type="term" value="P:[4Fe-4S] cluster assembly"/>
    <property type="evidence" value="ECO:0007669"/>
    <property type="project" value="TreeGrafter"/>
</dbReference>
<feature type="compositionally biased region" description="Basic and acidic residues" evidence="2">
    <location>
        <begin position="114"/>
        <end position="127"/>
    </location>
</feature>
<dbReference type="Pfam" id="PF01722">
    <property type="entry name" value="BolA"/>
    <property type="match status" value="1"/>
</dbReference>
<dbReference type="InterPro" id="IPR036065">
    <property type="entry name" value="BolA-like_sf"/>
</dbReference>
<dbReference type="PANTHER" id="PTHR46230:SF7">
    <property type="entry name" value="BOLA-LIKE PROTEIN 1"/>
    <property type="match status" value="1"/>
</dbReference>
<reference evidence="3" key="1">
    <citation type="submission" date="2022-12" db="EMBL/GenBank/DDBJ databases">
        <authorList>
            <person name="Petersen C."/>
        </authorList>
    </citation>
    <scope>NUCLEOTIDE SEQUENCE</scope>
    <source>
        <strain evidence="3">IBT 3081</strain>
    </source>
</reference>
<feature type="region of interest" description="Disordered" evidence="2">
    <location>
        <begin position="105"/>
        <end position="151"/>
    </location>
</feature>
<dbReference type="RefSeq" id="XP_056573763.1">
    <property type="nucleotide sequence ID" value="XM_056727948.1"/>
</dbReference>
<evidence type="ECO:0000256" key="1">
    <source>
        <dbReference type="RuleBase" id="RU003860"/>
    </source>
</evidence>
<evidence type="ECO:0008006" key="5">
    <source>
        <dbReference type="Google" id="ProtNLM"/>
    </source>
</evidence>
<proteinExistence type="inferred from homology"/>
<reference evidence="3" key="2">
    <citation type="journal article" date="2023" name="IMA Fungus">
        <title>Comparative genomic study of the Penicillium genus elucidates a diverse pangenome and 15 lateral gene transfer events.</title>
        <authorList>
            <person name="Petersen C."/>
            <person name="Sorensen T."/>
            <person name="Nielsen M.R."/>
            <person name="Sondergaard T.E."/>
            <person name="Sorensen J.L."/>
            <person name="Fitzpatrick D.A."/>
            <person name="Frisvad J.C."/>
            <person name="Nielsen K.L."/>
        </authorList>
    </citation>
    <scope>NUCLEOTIDE SEQUENCE</scope>
    <source>
        <strain evidence="3">IBT 3081</strain>
    </source>
</reference>
<sequence length="151" mass="16749">MLFRSLPGLIPRRLFSVSTRMASNTPLEDVMRDKIAHAFTPSKLEIRNDSHLHAHHAAMEGSVSKETHFHVTIVSDSFESKMQPARHRMVYALLKEEMAREGGTACITVEDEDTGRGAAREGEKGEGEEREDGEGINAGLIGRSGARYSER</sequence>
<dbReference type="GO" id="GO:0005759">
    <property type="term" value="C:mitochondrial matrix"/>
    <property type="evidence" value="ECO:0007669"/>
    <property type="project" value="TreeGrafter"/>
</dbReference>